<dbReference type="PANTHER" id="PTHR36834">
    <property type="entry name" value="MEMBRANE PROTEIN-RELATED"/>
    <property type="match status" value="1"/>
</dbReference>
<feature type="region of interest" description="Disordered" evidence="5">
    <location>
        <begin position="405"/>
        <end position="471"/>
    </location>
</feature>
<organism evidence="9 10">
    <name type="scientific">Streptomyces armeniacus</name>
    <dbReference type="NCBI Taxonomy" id="83291"/>
    <lineage>
        <taxon>Bacteria</taxon>
        <taxon>Bacillati</taxon>
        <taxon>Actinomycetota</taxon>
        <taxon>Actinomycetes</taxon>
        <taxon>Kitasatosporales</taxon>
        <taxon>Streptomycetaceae</taxon>
        <taxon>Streptomyces</taxon>
    </lineage>
</organism>
<evidence type="ECO:0000256" key="4">
    <source>
        <dbReference type="ARBA" id="ARBA00023136"/>
    </source>
</evidence>
<protein>
    <submittedName>
        <fullName evidence="9">Teicoplanin resistance protein VanZ</fullName>
    </submittedName>
</protein>
<feature type="transmembrane region" description="Helical" evidence="6">
    <location>
        <begin position="298"/>
        <end position="319"/>
    </location>
</feature>
<dbReference type="GO" id="GO:0016020">
    <property type="term" value="C:membrane"/>
    <property type="evidence" value="ECO:0007669"/>
    <property type="project" value="UniProtKB-SubCell"/>
</dbReference>
<feature type="compositionally biased region" description="Basic and acidic residues" evidence="5">
    <location>
        <begin position="425"/>
        <end position="454"/>
    </location>
</feature>
<feature type="transmembrane region" description="Helical" evidence="6">
    <location>
        <begin position="12"/>
        <end position="32"/>
    </location>
</feature>
<reference evidence="9 10" key="1">
    <citation type="submission" date="2018-07" db="EMBL/GenBank/DDBJ databases">
        <title>Draft genome of the type strain Streptomyces armeniacus ATCC 15676.</title>
        <authorList>
            <person name="Labana P."/>
            <person name="Gosse J.T."/>
            <person name="Boddy C.N."/>
        </authorList>
    </citation>
    <scope>NUCLEOTIDE SEQUENCE [LARGE SCALE GENOMIC DNA]</scope>
    <source>
        <strain evidence="9 10">ATCC 15676</strain>
    </source>
</reference>
<keyword evidence="10" id="KW-1185">Reference proteome</keyword>
<dbReference type="KEGG" id="sarm:DVA86_33365"/>
<feature type="transmembrane region" description="Helical" evidence="6">
    <location>
        <begin position="248"/>
        <end position="265"/>
    </location>
</feature>
<feature type="transmembrane region" description="Helical" evidence="6">
    <location>
        <begin position="359"/>
        <end position="381"/>
    </location>
</feature>
<evidence type="ECO:0000313" key="9">
    <source>
        <dbReference type="EMBL" id="AXK36723.1"/>
    </source>
</evidence>
<dbReference type="PANTHER" id="PTHR36834:SF1">
    <property type="entry name" value="INTEGRAL MEMBRANE PROTEIN"/>
    <property type="match status" value="1"/>
</dbReference>
<dbReference type="InterPro" id="IPR010432">
    <property type="entry name" value="RDD"/>
</dbReference>
<dbReference type="InterPro" id="IPR053150">
    <property type="entry name" value="Teicoplanin_resist-assoc"/>
</dbReference>
<evidence type="ECO:0000313" key="10">
    <source>
        <dbReference type="Proteomes" id="UP000254425"/>
    </source>
</evidence>
<evidence type="ECO:0000256" key="2">
    <source>
        <dbReference type="ARBA" id="ARBA00022692"/>
    </source>
</evidence>
<dbReference type="EMBL" id="CP031320">
    <property type="protein sequence ID" value="AXK36723.1"/>
    <property type="molecule type" value="Genomic_DNA"/>
</dbReference>
<sequence>MTETYLLSMRTAAVLFPVLALLTFVPTAIALYRRHGIMTRWRVLSLYGGAYYALSAFCMTVVPLPSRAVDVCAKYPTFAEPQLTPGVAVADVWKEAGHRVTLDALVLHNSAVWQTAFNLVLLLPLGVFVRFYFRRSLPAAVAAGAACSLFFELTQYTGLWGLYTCPYRLFAVDDLLVNTAGAALGWAAAGPLARALPDLETLDDRALVPGKVPFGRRLIALLLDMTGVALLTAVLAVMAPFVLGTEGVVWAPPAAFAFWYVLVPWRTGATPGKHALLLRLVTTADGGRPRLAGLTLRAAVLGLPQLVIWFAAVLFLTFFPEGAAGAVEVAVEGDTGQAVEGASRIGYEGLTYTLADDPVGGLLLLLALAAGPALVAAYAWAVHRHSQGLALHDILSGVRNVALPHTRARGGTPTPRGPGTPRGPEAARRPETARRPEAAHGPETAAPERPRTDPGPHAAAGSVRTEVRRTW</sequence>
<proteinExistence type="predicted"/>
<keyword evidence="2 6" id="KW-0812">Transmembrane</keyword>
<dbReference type="Pfam" id="PF04892">
    <property type="entry name" value="VanZ"/>
    <property type="match status" value="1"/>
</dbReference>
<evidence type="ECO:0000256" key="3">
    <source>
        <dbReference type="ARBA" id="ARBA00022989"/>
    </source>
</evidence>
<accession>A0A345XYK7</accession>
<feature type="domain" description="VanZ-like" evidence="7">
    <location>
        <begin position="51"/>
        <end position="188"/>
    </location>
</feature>
<dbReference type="Proteomes" id="UP000254425">
    <property type="component" value="Chromosome"/>
</dbReference>
<feature type="transmembrane region" description="Helical" evidence="6">
    <location>
        <begin position="111"/>
        <end position="133"/>
    </location>
</feature>
<comment type="subcellular location">
    <subcellularLocation>
        <location evidence="1">Membrane</location>
        <topology evidence="1">Multi-pass membrane protein</topology>
    </subcellularLocation>
</comment>
<dbReference type="RefSeq" id="WP_208883848.1">
    <property type="nucleotide sequence ID" value="NZ_CP031320.1"/>
</dbReference>
<dbReference type="InterPro" id="IPR006976">
    <property type="entry name" value="VanZ-like"/>
</dbReference>
<gene>
    <name evidence="9" type="ORF">DVA86_33365</name>
</gene>
<keyword evidence="4 6" id="KW-0472">Membrane</keyword>
<evidence type="ECO:0000256" key="5">
    <source>
        <dbReference type="SAM" id="MobiDB-lite"/>
    </source>
</evidence>
<feature type="compositionally biased region" description="Low complexity" evidence="5">
    <location>
        <begin position="409"/>
        <end position="424"/>
    </location>
</feature>
<dbReference type="AlphaFoldDB" id="A0A345XYK7"/>
<name>A0A345XYK7_9ACTN</name>
<feature type="transmembrane region" description="Helical" evidence="6">
    <location>
        <begin position="44"/>
        <end position="64"/>
    </location>
</feature>
<feature type="transmembrane region" description="Helical" evidence="6">
    <location>
        <begin position="140"/>
        <end position="163"/>
    </location>
</feature>
<feature type="transmembrane region" description="Helical" evidence="6">
    <location>
        <begin position="218"/>
        <end position="242"/>
    </location>
</feature>
<keyword evidence="3 6" id="KW-1133">Transmembrane helix</keyword>
<evidence type="ECO:0000256" key="1">
    <source>
        <dbReference type="ARBA" id="ARBA00004141"/>
    </source>
</evidence>
<evidence type="ECO:0000256" key="6">
    <source>
        <dbReference type="SAM" id="Phobius"/>
    </source>
</evidence>
<evidence type="ECO:0000259" key="8">
    <source>
        <dbReference type="Pfam" id="PF06271"/>
    </source>
</evidence>
<evidence type="ECO:0000259" key="7">
    <source>
        <dbReference type="Pfam" id="PF04892"/>
    </source>
</evidence>
<feature type="transmembrane region" description="Helical" evidence="6">
    <location>
        <begin position="175"/>
        <end position="197"/>
    </location>
</feature>
<feature type="domain" description="RDD" evidence="8">
    <location>
        <begin position="213"/>
        <end position="397"/>
    </location>
</feature>
<dbReference type="Pfam" id="PF06271">
    <property type="entry name" value="RDD"/>
    <property type="match status" value="1"/>
</dbReference>